<dbReference type="AlphaFoldDB" id="A0A5B7ILN1"/>
<name>A0A5B7ILN1_PORTR</name>
<feature type="compositionally biased region" description="Polar residues" evidence="1">
    <location>
        <begin position="47"/>
        <end position="63"/>
    </location>
</feature>
<feature type="region of interest" description="Disordered" evidence="1">
    <location>
        <begin position="20"/>
        <end position="63"/>
    </location>
</feature>
<dbReference type="EMBL" id="VSRR010066295">
    <property type="protein sequence ID" value="MPC84742.1"/>
    <property type="molecule type" value="Genomic_DNA"/>
</dbReference>
<proteinExistence type="predicted"/>
<accession>A0A5B7ILN1</accession>
<comment type="caution">
    <text evidence="2">The sequence shown here is derived from an EMBL/GenBank/DDBJ whole genome shotgun (WGS) entry which is preliminary data.</text>
</comment>
<dbReference type="Proteomes" id="UP000324222">
    <property type="component" value="Unassembled WGS sequence"/>
</dbReference>
<dbReference type="OrthoDB" id="6277246at2759"/>
<evidence type="ECO:0000256" key="1">
    <source>
        <dbReference type="SAM" id="MobiDB-lite"/>
    </source>
</evidence>
<evidence type="ECO:0000313" key="2">
    <source>
        <dbReference type="EMBL" id="MPC84742.1"/>
    </source>
</evidence>
<keyword evidence="3" id="KW-1185">Reference proteome</keyword>
<protein>
    <submittedName>
        <fullName evidence="2">Uncharacterized protein</fullName>
    </submittedName>
</protein>
<gene>
    <name evidence="2" type="ORF">E2C01_079491</name>
</gene>
<organism evidence="2 3">
    <name type="scientific">Portunus trituberculatus</name>
    <name type="common">Swimming crab</name>
    <name type="synonym">Neptunus trituberculatus</name>
    <dbReference type="NCBI Taxonomy" id="210409"/>
    <lineage>
        <taxon>Eukaryota</taxon>
        <taxon>Metazoa</taxon>
        <taxon>Ecdysozoa</taxon>
        <taxon>Arthropoda</taxon>
        <taxon>Crustacea</taxon>
        <taxon>Multicrustacea</taxon>
        <taxon>Malacostraca</taxon>
        <taxon>Eumalacostraca</taxon>
        <taxon>Eucarida</taxon>
        <taxon>Decapoda</taxon>
        <taxon>Pleocyemata</taxon>
        <taxon>Brachyura</taxon>
        <taxon>Eubrachyura</taxon>
        <taxon>Portunoidea</taxon>
        <taxon>Portunidae</taxon>
        <taxon>Portuninae</taxon>
        <taxon>Portunus</taxon>
    </lineage>
</organism>
<feature type="compositionally biased region" description="Polar residues" evidence="1">
    <location>
        <begin position="20"/>
        <end position="35"/>
    </location>
</feature>
<evidence type="ECO:0000313" key="3">
    <source>
        <dbReference type="Proteomes" id="UP000324222"/>
    </source>
</evidence>
<reference evidence="2 3" key="1">
    <citation type="submission" date="2019-05" db="EMBL/GenBank/DDBJ databases">
        <title>Another draft genome of Portunus trituberculatus and its Hox gene families provides insights of decapod evolution.</title>
        <authorList>
            <person name="Jeong J.-H."/>
            <person name="Song I."/>
            <person name="Kim S."/>
            <person name="Choi T."/>
            <person name="Kim D."/>
            <person name="Ryu S."/>
            <person name="Kim W."/>
        </authorList>
    </citation>
    <scope>NUCLEOTIDE SEQUENCE [LARGE SCALE GENOMIC DNA]</scope>
    <source>
        <tissue evidence="2">Muscle</tissue>
    </source>
</reference>
<sequence length="76" mass="8132">MVSVPSVLDKLSASSLVSPDLLQTSAQSPSSSANHQSDEDVSEENLDMSTDLQNRENSYGSGNNLYDIAVLCLVRT</sequence>